<evidence type="ECO:0000313" key="3">
    <source>
        <dbReference type="EMBL" id="QNJ97181.1"/>
    </source>
</evidence>
<dbReference type="KEGG" id="alti:ALE3EI_0603"/>
<organism evidence="3 4">
    <name type="scientific">Constantimarinum furrinae</name>
    <dbReference type="NCBI Taxonomy" id="2562285"/>
    <lineage>
        <taxon>Bacteria</taxon>
        <taxon>Pseudomonadati</taxon>
        <taxon>Bacteroidota</taxon>
        <taxon>Flavobacteriia</taxon>
        <taxon>Flavobacteriales</taxon>
        <taxon>Flavobacteriaceae</taxon>
        <taxon>Altibacter/Constantimarinum group</taxon>
        <taxon>Constantimarinum</taxon>
    </lineage>
</organism>
<evidence type="ECO:0000256" key="1">
    <source>
        <dbReference type="SAM" id="Coils"/>
    </source>
</evidence>
<name>A0A7G8PS65_9FLAO</name>
<dbReference type="AlphaFoldDB" id="A0A7G8PS65"/>
<keyword evidence="2" id="KW-0732">Signal</keyword>
<feature type="signal peptide" evidence="2">
    <location>
        <begin position="1"/>
        <end position="18"/>
    </location>
</feature>
<evidence type="ECO:0000256" key="2">
    <source>
        <dbReference type="SAM" id="SignalP"/>
    </source>
</evidence>
<accession>A0A7G8PS65</accession>
<dbReference type="RefSeq" id="WP_186990724.1">
    <property type="nucleotide sequence ID" value="NZ_CP052909.1"/>
</dbReference>
<dbReference type="EMBL" id="CP052909">
    <property type="protein sequence ID" value="QNJ97181.1"/>
    <property type="molecule type" value="Genomic_DNA"/>
</dbReference>
<keyword evidence="4" id="KW-1185">Reference proteome</keyword>
<sequence>MRKTITLFLFLISFYTVAATINCGTAYQDGTYGLQHAEKALEANNIKHLKEYALRSMEAQQRVFESTEQCGCSEANNSSYNAIEKLKKALAAEKFDMVRYYVKNALADTRSVLLALDLCTASVSYYAVGTSIDELSLQEQELLEQQQQLIEKQKKIEEQLKLQQELQMKIRAQKEEKFAAQKKLQIEAETNLTKLEESIRSIVIQMQCDPGYEFTTNNYHRTDKELEGESLHATYSFYSDQAQQMANQLITILSNCRKKDK</sequence>
<gene>
    <name evidence="3" type="ORF">ALE3EI_0603</name>
</gene>
<proteinExistence type="predicted"/>
<feature type="coiled-coil region" evidence="1">
    <location>
        <begin position="132"/>
        <end position="176"/>
    </location>
</feature>
<feature type="chain" id="PRO_5028941656" evidence="2">
    <location>
        <begin position="19"/>
        <end position="261"/>
    </location>
</feature>
<protein>
    <submittedName>
        <fullName evidence="3">Uncharacterized protein</fullName>
    </submittedName>
</protein>
<dbReference type="Proteomes" id="UP000515514">
    <property type="component" value="Chromosome"/>
</dbReference>
<reference evidence="3 4" key="1">
    <citation type="submission" date="2020-04" db="EMBL/GenBank/DDBJ databases">
        <title>Genome sequence of Altibacter aquimarinus strain ALE3EI.</title>
        <authorList>
            <person name="Oh H.-M."/>
            <person name="Jang D."/>
        </authorList>
    </citation>
    <scope>NUCLEOTIDE SEQUENCE [LARGE SCALE GENOMIC DNA]</scope>
    <source>
        <strain evidence="3 4">ALE3EI</strain>
    </source>
</reference>
<evidence type="ECO:0000313" key="4">
    <source>
        <dbReference type="Proteomes" id="UP000515514"/>
    </source>
</evidence>
<keyword evidence="1" id="KW-0175">Coiled coil</keyword>